<feature type="domain" description="SpoVT-AbrB" evidence="2">
    <location>
        <begin position="3"/>
        <end position="48"/>
    </location>
</feature>
<geneLocation type="plasmid" evidence="3 4">
    <name>unnamed7</name>
</geneLocation>
<dbReference type="InterPro" id="IPR037914">
    <property type="entry name" value="SpoVT-AbrB_sf"/>
</dbReference>
<protein>
    <submittedName>
        <fullName evidence="3">AbrB/MazE/SpoVT family DNA-binding domain-containing protein</fullName>
    </submittedName>
</protein>
<dbReference type="GO" id="GO:0097351">
    <property type="term" value="F:toxin sequestering activity"/>
    <property type="evidence" value="ECO:0007669"/>
    <property type="project" value="InterPro"/>
</dbReference>
<dbReference type="Gene3D" id="2.10.260.10">
    <property type="match status" value="1"/>
</dbReference>
<reference evidence="3 4" key="1">
    <citation type="submission" date="2023-08" db="EMBL/GenBank/DDBJ databases">
        <title>Pathogen: clinical or host-associated sample.</title>
        <authorList>
            <person name="Hergert J."/>
            <person name="Casey R."/>
            <person name="Wagner J."/>
            <person name="Young E.L."/>
            <person name="Oakeson K.F."/>
        </authorList>
    </citation>
    <scope>NUCLEOTIDE SEQUENCE [LARGE SCALE GENOMIC DNA]</scope>
    <source>
        <strain evidence="3 4">1760953</strain>
        <plasmid evidence="3 4">unnamed7</plasmid>
    </source>
</reference>
<dbReference type="InterPro" id="IPR039052">
    <property type="entry name" value="Antitox_PemI-like"/>
</dbReference>
<proteinExistence type="predicted"/>
<dbReference type="EMBL" id="CP132309">
    <property type="protein sequence ID" value="WLS01355.1"/>
    <property type="molecule type" value="Genomic_DNA"/>
</dbReference>
<dbReference type="RefSeq" id="WP_306041778.1">
    <property type="nucleotide sequence ID" value="NZ_CP132309.1"/>
</dbReference>
<sequence length="80" mass="8787">MRSTVKKWGNSASVRIPAAIMEAARLGLDNSVDVREEGGRIIIEPIREPVYDLDELLAGITPENIHEEMDFGAPVGREAL</sequence>
<dbReference type="PROSITE" id="PS51740">
    <property type="entry name" value="SPOVT_ABRB"/>
    <property type="match status" value="1"/>
</dbReference>
<evidence type="ECO:0000256" key="1">
    <source>
        <dbReference type="PROSITE-ProRule" id="PRU01076"/>
    </source>
</evidence>
<accession>A0AA50H7S4</accession>
<dbReference type="InterPro" id="IPR007159">
    <property type="entry name" value="SpoVT-AbrB_dom"/>
</dbReference>
<organism evidence="3 4">
    <name type="scientific">Shinella sumterensis</name>
    <dbReference type="NCBI Taxonomy" id="1967501"/>
    <lineage>
        <taxon>Bacteria</taxon>
        <taxon>Pseudomonadati</taxon>
        <taxon>Pseudomonadota</taxon>
        <taxon>Alphaproteobacteria</taxon>
        <taxon>Hyphomicrobiales</taxon>
        <taxon>Rhizobiaceae</taxon>
        <taxon>Shinella</taxon>
    </lineage>
</organism>
<name>A0AA50H7S4_9HYPH</name>
<dbReference type="AlphaFoldDB" id="A0AA50H7S4"/>
<keyword evidence="1 3" id="KW-0238">DNA-binding</keyword>
<gene>
    <name evidence="3" type="ORF">Q9313_28575</name>
</gene>
<dbReference type="PANTHER" id="PTHR40516:SF1">
    <property type="entry name" value="ANTITOXIN CHPS-RELATED"/>
    <property type="match status" value="1"/>
</dbReference>
<dbReference type="SUPFAM" id="SSF89447">
    <property type="entry name" value="AbrB/MazE/MraZ-like"/>
    <property type="match status" value="1"/>
</dbReference>
<keyword evidence="4" id="KW-1185">Reference proteome</keyword>
<keyword evidence="3" id="KW-0614">Plasmid</keyword>
<dbReference type="Proteomes" id="UP001234585">
    <property type="component" value="Plasmid unnamed7"/>
</dbReference>
<evidence type="ECO:0000313" key="3">
    <source>
        <dbReference type="EMBL" id="WLS01355.1"/>
    </source>
</evidence>
<evidence type="ECO:0000313" key="4">
    <source>
        <dbReference type="Proteomes" id="UP001234585"/>
    </source>
</evidence>
<dbReference type="Pfam" id="PF04014">
    <property type="entry name" value="MazE_antitoxin"/>
    <property type="match status" value="1"/>
</dbReference>
<dbReference type="PANTHER" id="PTHR40516">
    <property type="entry name" value="ANTITOXIN CHPS-RELATED"/>
    <property type="match status" value="1"/>
</dbReference>
<dbReference type="GO" id="GO:0003677">
    <property type="term" value="F:DNA binding"/>
    <property type="evidence" value="ECO:0007669"/>
    <property type="project" value="UniProtKB-UniRule"/>
</dbReference>
<evidence type="ECO:0000259" key="2">
    <source>
        <dbReference type="PROSITE" id="PS51740"/>
    </source>
</evidence>
<dbReference type="SMART" id="SM00966">
    <property type="entry name" value="SpoVT_AbrB"/>
    <property type="match status" value="1"/>
</dbReference>